<evidence type="ECO:0000313" key="4">
    <source>
        <dbReference type="Proteomes" id="UP000280698"/>
    </source>
</evidence>
<evidence type="ECO:0000256" key="2">
    <source>
        <dbReference type="SAM" id="Phobius"/>
    </source>
</evidence>
<keyword evidence="2" id="KW-1133">Transmembrane helix</keyword>
<name>A0ABX9WGL4_9ACTN</name>
<dbReference type="EMBL" id="RJLN01000025">
    <property type="protein sequence ID" value="RNL99130.1"/>
    <property type="molecule type" value="Genomic_DNA"/>
</dbReference>
<protein>
    <recommendedName>
        <fullName evidence="5">Integral membrane protein</fullName>
    </recommendedName>
</protein>
<feature type="transmembrane region" description="Helical" evidence="2">
    <location>
        <begin position="72"/>
        <end position="95"/>
    </location>
</feature>
<feature type="transmembrane region" description="Helical" evidence="2">
    <location>
        <begin position="224"/>
        <end position="244"/>
    </location>
</feature>
<feature type="transmembrane region" description="Helical" evidence="2">
    <location>
        <begin position="42"/>
        <end position="60"/>
    </location>
</feature>
<organism evidence="3 4">
    <name type="scientific">Micromonospora solifontis</name>
    <dbReference type="NCBI Taxonomy" id="2487138"/>
    <lineage>
        <taxon>Bacteria</taxon>
        <taxon>Bacillati</taxon>
        <taxon>Actinomycetota</taxon>
        <taxon>Actinomycetes</taxon>
        <taxon>Micromonosporales</taxon>
        <taxon>Micromonosporaceae</taxon>
        <taxon>Micromonospora</taxon>
    </lineage>
</organism>
<proteinExistence type="predicted"/>
<reference evidence="3 4" key="1">
    <citation type="submission" date="2018-11" db="EMBL/GenBank/DDBJ databases">
        <title>Micromonospora sp. PPF5-17, a new actinomycetes isolated from a hot spring soil.</title>
        <authorList>
            <person name="Thawai C."/>
        </authorList>
    </citation>
    <scope>NUCLEOTIDE SEQUENCE [LARGE SCALE GENOMIC DNA]</scope>
    <source>
        <strain evidence="3 4">PPF5-17</strain>
    </source>
</reference>
<dbReference type="Proteomes" id="UP000280698">
    <property type="component" value="Unassembled WGS sequence"/>
</dbReference>
<comment type="caution">
    <text evidence="3">The sequence shown here is derived from an EMBL/GenBank/DDBJ whole genome shotgun (WGS) entry which is preliminary data.</text>
</comment>
<feature type="transmembrane region" description="Helical" evidence="2">
    <location>
        <begin position="256"/>
        <end position="275"/>
    </location>
</feature>
<accession>A0ABX9WGL4</accession>
<evidence type="ECO:0000256" key="1">
    <source>
        <dbReference type="SAM" id="MobiDB-lite"/>
    </source>
</evidence>
<keyword evidence="4" id="KW-1185">Reference proteome</keyword>
<evidence type="ECO:0000313" key="3">
    <source>
        <dbReference type="EMBL" id="RNL99130.1"/>
    </source>
</evidence>
<feature type="compositionally biased region" description="Basic residues" evidence="1">
    <location>
        <begin position="206"/>
        <end position="220"/>
    </location>
</feature>
<feature type="transmembrane region" description="Helical" evidence="2">
    <location>
        <begin position="133"/>
        <end position="152"/>
    </location>
</feature>
<evidence type="ECO:0008006" key="5">
    <source>
        <dbReference type="Google" id="ProtNLM"/>
    </source>
</evidence>
<feature type="region of interest" description="Disordered" evidence="1">
    <location>
        <begin position="165"/>
        <end position="220"/>
    </location>
</feature>
<gene>
    <name evidence="3" type="ORF">EFE23_11645</name>
</gene>
<keyword evidence="2" id="KW-0472">Membrane</keyword>
<sequence>MVPDGAAAKTGGMTPAGDVRHLLHRALTPWRVAYRAETLRRLAWSVIALPSALAALATALRRPGRIRNLARALLALPVALAGSALTGTLAFLVLINVLAYPFRPWLGIGGSTGDIWADRYADSWGGPTLAGAWATHATLILLLVVPPLAWAVRGLTALQRRLTGSAAPAVRPAPNPGTAADRMPRDADGVPARPAPTDPGAEPARRSRPSRRSRPPRGRLRRTGAVLAALGLLVAASLTAHANGIGDNLLWTPRDAASSLALAITLTPVAGLLLLRRTAWWRSAPGSR</sequence>
<keyword evidence="2" id="KW-0812">Transmembrane</keyword>